<dbReference type="AlphaFoldDB" id="B3GT20"/>
<keyword evidence="2" id="KW-0496">Mitochondrion</keyword>
<dbReference type="RefSeq" id="YP_001974661.1">
    <property type="nucleotide sequence ID" value="NC_010971.1"/>
</dbReference>
<evidence type="ECO:0000256" key="1">
    <source>
        <dbReference type="SAM" id="Phobius"/>
    </source>
</evidence>
<protein>
    <submittedName>
        <fullName evidence="2">ATP synthase F0 subunit 8</fullName>
    </submittedName>
</protein>
<reference evidence="2" key="1">
    <citation type="journal article" date="2008" name="PLoS ONE">
        <title>Adaptive evolution and functional redesign of core metabolic proteins in snakes.</title>
        <authorList>
            <person name="Castoe T.A."/>
            <person name="Jiang Z.J."/>
            <person name="Gu W."/>
            <person name="Wang Z.O."/>
            <person name="Pollock D.D."/>
        </authorList>
    </citation>
    <scope>NUCLEOTIDE SEQUENCE</scope>
</reference>
<accession>B3GT20</accession>
<feature type="transmembrane region" description="Helical" evidence="1">
    <location>
        <begin position="6"/>
        <end position="23"/>
    </location>
</feature>
<keyword evidence="1" id="KW-0812">Transmembrane</keyword>
<dbReference type="EMBL" id="EU747730">
    <property type="protein sequence ID" value="ACD85890.1"/>
    <property type="molecule type" value="Genomic_DNA"/>
</dbReference>
<name>B3GT20_9SAUR</name>
<keyword evidence="1" id="KW-0472">Membrane</keyword>
<geneLocation type="mitochondrion" evidence="2"/>
<gene>
    <name evidence="2" type="primary">ATP8</name>
</gene>
<dbReference type="CTD" id="4509"/>
<organism evidence="2">
    <name type="scientific">Amerotyphlops reticulatus</name>
    <name type="common">reticulate worm snake</name>
    <dbReference type="NCBI Taxonomy" id="534403"/>
    <lineage>
        <taxon>Eukaryota</taxon>
        <taxon>Metazoa</taxon>
        <taxon>Chordata</taxon>
        <taxon>Craniata</taxon>
        <taxon>Vertebrata</taxon>
        <taxon>Euteleostomi</taxon>
        <taxon>Lepidosauria</taxon>
        <taxon>Squamata</taxon>
        <taxon>Bifurcata</taxon>
        <taxon>Unidentata</taxon>
        <taxon>Episquamata</taxon>
        <taxon>Toxicofera</taxon>
        <taxon>Serpentes</taxon>
        <taxon>Typhlopoidea</taxon>
        <taxon>Typhlopidae</taxon>
        <taxon>Amerotyphlops</taxon>
    </lineage>
</organism>
<proteinExistence type="predicted"/>
<evidence type="ECO:0000313" key="2">
    <source>
        <dbReference type="EMBL" id="ACD85890.1"/>
    </source>
</evidence>
<keyword evidence="1" id="KW-1133">Transmembrane helix</keyword>
<sequence>MPQLNKTNLVLTFVCTWMTLIFISKTMKKINMTSIQDTYTMKQNPLSWPWPYT</sequence>
<dbReference type="GeneID" id="6395819"/>